<dbReference type="GO" id="GO:0000150">
    <property type="term" value="F:DNA strand exchange activity"/>
    <property type="evidence" value="ECO:0007669"/>
    <property type="project" value="InterPro"/>
</dbReference>
<protein>
    <recommendedName>
        <fullName evidence="1">Recombinase domain-containing protein</fullName>
    </recommendedName>
</protein>
<dbReference type="Proteomes" id="UP000054375">
    <property type="component" value="Unassembled WGS sequence"/>
</dbReference>
<dbReference type="GO" id="GO:0003677">
    <property type="term" value="F:DNA binding"/>
    <property type="evidence" value="ECO:0007669"/>
    <property type="project" value="InterPro"/>
</dbReference>
<dbReference type="InterPro" id="IPR050639">
    <property type="entry name" value="SSR_resolvase"/>
</dbReference>
<dbReference type="PANTHER" id="PTHR30461">
    <property type="entry name" value="DNA-INVERTASE FROM LAMBDOID PROPHAGE"/>
    <property type="match status" value="1"/>
</dbReference>
<reference evidence="2 3" key="1">
    <citation type="submission" date="2015-10" db="EMBL/GenBank/DDBJ databases">
        <title>Draft genome sequence of Streptomyces griseorubiginosus DSM 40469, type strain for the species Streptomyces griseorubiginosus.</title>
        <authorList>
            <person name="Ruckert C."/>
            <person name="Winkler A."/>
            <person name="Kalinowski J."/>
            <person name="Kampfer P."/>
            <person name="Glaeser S."/>
        </authorList>
    </citation>
    <scope>NUCLEOTIDE SEQUENCE [LARGE SCALE GENOMIC DNA]</scope>
    <source>
        <strain evidence="2 3">DSM 40469</strain>
    </source>
</reference>
<dbReference type="Pfam" id="PF13408">
    <property type="entry name" value="Zn_ribbon_recom"/>
    <property type="match status" value="1"/>
</dbReference>
<name>A0A101SDV3_9ACTN</name>
<evidence type="ECO:0000313" key="3">
    <source>
        <dbReference type="Proteomes" id="UP000054375"/>
    </source>
</evidence>
<dbReference type="InterPro" id="IPR011109">
    <property type="entry name" value="DNA_bind_recombinase_dom"/>
</dbReference>
<accession>A0A101SDV3</accession>
<dbReference type="PROSITE" id="PS51737">
    <property type="entry name" value="RECOMBINASE_DNA_BIND"/>
    <property type="match status" value="1"/>
</dbReference>
<dbReference type="Pfam" id="PF00239">
    <property type="entry name" value="Resolvase"/>
    <property type="match status" value="1"/>
</dbReference>
<dbReference type="InterPro" id="IPR025827">
    <property type="entry name" value="Zn_ribbon_recom_dom"/>
</dbReference>
<evidence type="ECO:0000259" key="1">
    <source>
        <dbReference type="PROSITE" id="PS51737"/>
    </source>
</evidence>
<dbReference type="AlphaFoldDB" id="A0A101SDV3"/>
<dbReference type="Gene3D" id="3.40.50.1390">
    <property type="entry name" value="Resolvase, N-terminal catalytic domain"/>
    <property type="match status" value="1"/>
</dbReference>
<dbReference type="Gene3D" id="3.90.1750.20">
    <property type="entry name" value="Putative Large Serine Recombinase, Chain B, Domain 2"/>
    <property type="match status" value="1"/>
</dbReference>
<sequence>MELLLEELRGIPRDAPSLSEALELRKAGWHLVVAYCRISHDRHRRDGHGVEDQARHCARIAARHRMIVIHRYVDNDKSASKIGVRRPEFDSMVAALTAGKTTAGYPIDGVVCVSDDRLYRDVHTFQIFLRCFTAHPARVYADGLGTYDLYSEDAAQRCLLGAAAARAESTKQQHRAKLNHRARAERGEPVASRRTFGWNADMVTLNHGESEVVRSGVQSLLAGKTLTAVTHDFVASGYTTTLGNSWQRQTVKQLLRNPRICGYRKLHGLLIRDTDGKPVVGQWRSIVSPEEWHAVSQMLDKQRHPGGWAKNGPTPLDSGYLLTGLVRCGRPLENGRRCGAPMLGKPAKASYVYCCRPALDGGCGRVSRQGPAVDELIVQKVLGMLCGPAGESVLLVRPTLSWPGTHHLDIATRRKAALQEQWYAEEISDHEYFSQLKIEETSIKRLMTEQQMWALNRRSDTHEPVDTYARWDALSRSEQRELLSGLLESVMILPGTKGSHRFDPATVVPVWHATVRPSR</sequence>
<dbReference type="EMBL" id="LMWV01000001">
    <property type="protein sequence ID" value="KUN72154.1"/>
    <property type="molecule type" value="Genomic_DNA"/>
</dbReference>
<dbReference type="InterPro" id="IPR038109">
    <property type="entry name" value="DNA_bind_recomb_sf"/>
</dbReference>
<dbReference type="SUPFAM" id="SSF53041">
    <property type="entry name" value="Resolvase-like"/>
    <property type="match status" value="1"/>
</dbReference>
<dbReference type="InterPro" id="IPR006119">
    <property type="entry name" value="Resolv_N"/>
</dbReference>
<organism evidence="2 3">
    <name type="scientific">Streptomyces griseorubiginosus</name>
    <dbReference type="NCBI Taxonomy" id="67304"/>
    <lineage>
        <taxon>Bacteria</taxon>
        <taxon>Bacillati</taxon>
        <taxon>Actinomycetota</taxon>
        <taxon>Actinomycetes</taxon>
        <taxon>Kitasatosporales</taxon>
        <taxon>Streptomycetaceae</taxon>
        <taxon>Streptomyces</taxon>
    </lineage>
</organism>
<proteinExistence type="predicted"/>
<gene>
    <name evidence="2" type="ORF">AQJ54_00180</name>
</gene>
<comment type="caution">
    <text evidence="2">The sequence shown here is derived from an EMBL/GenBank/DDBJ whole genome shotgun (WGS) entry which is preliminary data.</text>
</comment>
<dbReference type="PANTHER" id="PTHR30461:SF23">
    <property type="entry name" value="DNA RECOMBINASE-RELATED"/>
    <property type="match status" value="1"/>
</dbReference>
<dbReference type="CDD" id="cd00338">
    <property type="entry name" value="Ser_Recombinase"/>
    <property type="match status" value="1"/>
</dbReference>
<feature type="domain" description="Recombinase" evidence="1">
    <location>
        <begin position="195"/>
        <end position="305"/>
    </location>
</feature>
<dbReference type="SMART" id="SM00857">
    <property type="entry name" value="Resolvase"/>
    <property type="match status" value="1"/>
</dbReference>
<dbReference type="Pfam" id="PF07508">
    <property type="entry name" value="Recombinase"/>
    <property type="match status" value="1"/>
</dbReference>
<keyword evidence="3" id="KW-1185">Reference proteome</keyword>
<evidence type="ECO:0000313" key="2">
    <source>
        <dbReference type="EMBL" id="KUN72154.1"/>
    </source>
</evidence>
<dbReference type="InterPro" id="IPR036162">
    <property type="entry name" value="Resolvase-like_N_sf"/>
</dbReference>